<dbReference type="EMBL" id="CP016908">
    <property type="protein sequence ID" value="APR99600.1"/>
    <property type="molecule type" value="Genomic_DNA"/>
</dbReference>
<accession>A0A1L6MVN0</accession>
<dbReference type="Pfam" id="PF00132">
    <property type="entry name" value="Hexapep"/>
    <property type="match status" value="2"/>
</dbReference>
<keyword evidence="2" id="KW-0808">Transferase</keyword>
<name>A0A1L6MVN0_9BACT</name>
<dbReference type="STRING" id="1882918.BCY86_02075"/>
<dbReference type="PANTHER" id="PTHR43300">
    <property type="entry name" value="ACETYLTRANSFERASE"/>
    <property type="match status" value="1"/>
</dbReference>
<dbReference type="InterPro" id="IPR050179">
    <property type="entry name" value="Trans_hexapeptide_repeat"/>
</dbReference>
<reference evidence="2 3" key="1">
    <citation type="submission" date="2016-08" db="EMBL/GenBank/DDBJ databases">
        <title>Identification and validation of antigenic proteins from Pajaroellobacter abortibovis using de-novo genome sequence assembly and reverse vaccinology.</title>
        <authorList>
            <person name="Welly B.T."/>
            <person name="Miller M.R."/>
            <person name="Stott J.L."/>
            <person name="Blanchard M.T."/>
            <person name="Islas-Trejo A.D."/>
            <person name="O'Rourke S.M."/>
            <person name="Young A.E."/>
            <person name="Medrano J.F."/>
            <person name="Van Eenennaam A.L."/>
        </authorList>
    </citation>
    <scope>NUCLEOTIDE SEQUENCE [LARGE SCALE GENOMIC DNA]</scope>
    <source>
        <strain evidence="2 3">BTF92-0548A/99-0131</strain>
    </source>
</reference>
<dbReference type="AlphaFoldDB" id="A0A1L6MVN0"/>
<dbReference type="SUPFAM" id="SSF51161">
    <property type="entry name" value="Trimeric LpxA-like enzymes"/>
    <property type="match status" value="1"/>
</dbReference>
<dbReference type="GO" id="GO:0016740">
    <property type="term" value="F:transferase activity"/>
    <property type="evidence" value="ECO:0007669"/>
    <property type="project" value="UniProtKB-KW"/>
</dbReference>
<dbReference type="CDD" id="cd03358">
    <property type="entry name" value="LbH_WxcM_N_like"/>
    <property type="match status" value="1"/>
</dbReference>
<evidence type="ECO:0000256" key="1">
    <source>
        <dbReference type="ARBA" id="ARBA00007274"/>
    </source>
</evidence>
<keyword evidence="3" id="KW-1185">Reference proteome</keyword>
<comment type="similarity">
    <text evidence="1">Belongs to the transferase hexapeptide repeat family.</text>
</comment>
<sequence length="197" mass="21377">MNSSSYFAHESAYLDPSCYVGAGTKIWHFCHIMAGAKIGQDCTLGQDVFIGKGVEVGHRVKIQNHVSIYEGVILEEDVFCGPCCVFTNVLYPRAKYPQEFYEPTLVRRGATIGANATILCGSTIGPYATIGAGAVLTRSIVPAYALMVGIPARQKGWVSQHGSPLPPPDQNGIMICPESGWRYHLLDHQVNCLDSSD</sequence>
<dbReference type="OrthoDB" id="9782091at2"/>
<proteinExistence type="inferred from homology"/>
<dbReference type="InterPro" id="IPR011004">
    <property type="entry name" value="Trimer_LpxA-like_sf"/>
</dbReference>
<dbReference type="Gene3D" id="2.160.10.10">
    <property type="entry name" value="Hexapeptide repeat proteins"/>
    <property type="match status" value="1"/>
</dbReference>
<dbReference type="Proteomes" id="UP000185544">
    <property type="component" value="Chromosome"/>
</dbReference>
<organism evidence="2 3">
    <name type="scientific">Pajaroellobacter abortibovis</name>
    <dbReference type="NCBI Taxonomy" id="1882918"/>
    <lineage>
        <taxon>Bacteria</taxon>
        <taxon>Pseudomonadati</taxon>
        <taxon>Myxococcota</taxon>
        <taxon>Polyangia</taxon>
        <taxon>Polyangiales</taxon>
        <taxon>Polyangiaceae</taxon>
    </lineage>
</organism>
<dbReference type="InterPro" id="IPR001451">
    <property type="entry name" value="Hexapep"/>
</dbReference>
<evidence type="ECO:0000313" key="2">
    <source>
        <dbReference type="EMBL" id="APR99600.1"/>
    </source>
</evidence>
<dbReference type="PANTHER" id="PTHR43300:SF4">
    <property type="entry name" value="ACYL-[ACYL-CARRIER-PROTEIN]--UDP-N-ACETYLGLUCOSAMINE O-ACYLTRANSFERASE"/>
    <property type="match status" value="1"/>
</dbReference>
<dbReference type="KEGG" id="pabo:BCY86_02075"/>
<gene>
    <name evidence="2" type="ORF">BCY86_02075</name>
</gene>
<dbReference type="RefSeq" id="WP_075276247.1">
    <property type="nucleotide sequence ID" value="NZ_CP016908.1"/>
</dbReference>
<evidence type="ECO:0000313" key="3">
    <source>
        <dbReference type="Proteomes" id="UP000185544"/>
    </source>
</evidence>
<protein>
    <submittedName>
        <fullName evidence="2">Serine acetyltransferase</fullName>
    </submittedName>
</protein>